<proteinExistence type="predicted"/>
<gene>
    <name evidence="1" type="ORF">QTN47_12225</name>
</gene>
<organism evidence="1 2">
    <name type="scientific">Danxiaibacter flavus</name>
    <dbReference type="NCBI Taxonomy" id="3049108"/>
    <lineage>
        <taxon>Bacteria</taxon>
        <taxon>Pseudomonadati</taxon>
        <taxon>Bacteroidota</taxon>
        <taxon>Chitinophagia</taxon>
        <taxon>Chitinophagales</taxon>
        <taxon>Chitinophagaceae</taxon>
        <taxon>Danxiaibacter</taxon>
    </lineage>
</organism>
<dbReference type="Proteomes" id="UP001560573">
    <property type="component" value="Unassembled WGS sequence"/>
</dbReference>
<dbReference type="SUPFAM" id="SSF48452">
    <property type="entry name" value="TPR-like"/>
    <property type="match status" value="1"/>
</dbReference>
<evidence type="ECO:0000313" key="1">
    <source>
        <dbReference type="EMBL" id="MEX6688270.1"/>
    </source>
</evidence>
<sequence length="529" mass="59728">MKKILLSITTIALAAGSFISCKKSDFDSKYYNPDKSTGANISSLFSGLYRNRTVLPRYWNLYTFVVPYLGKNTQTVGYVNGQRMYDQPLNYISDRWDAFYISSGSTANDQYSGPVSQYREIEKAYNTYSTAGDKAGYRPFVEASRIFLYDQAIQMVDFFGDIPFSQAGMINATGDAVKPKFDDASGLYDSVLTELQRINNYFDTANVSSFYTNQFTQADIALHGSFSAWRKYANSLRLRLAMRISYVNEAKAKAIVTEMLGNPAKYPLIDNVTENVQITAAKPNLNAMNDIRDGLGNNPAPGYMLDSLMKPSGDPRLRVYFTKNKRDNDFHGMPVNWDGGRQNDSIGKYYFSYIDSVTFVMNNYFPGIILTASEVSFCKAEAFERWGGGDAKQSYENGIRQSVQYYYNINALNTEFGSPATPATATEIAGLLASPLVSYDGGTKDDRLKKIAIQKWVDFGIIRADQAWAEMRRTKYPSLYFAPEPSASTLKVPAFRLLYPSREKLYNTDNYSAVEKQDQPYTKIFWDVR</sequence>
<comment type="caution">
    <text evidence="1">The sequence shown here is derived from an EMBL/GenBank/DDBJ whole genome shotgun (WGS) entry which is preliminary data.</text>
</comment>
<dbReference type="Pfam" id="PF12771">
    <property type="entry name" value="SusD-like_2"/>
    <property type="match status" value="1"/>
</dbReference>
<keyword evidence="1" id="KW-0449">Lipoprotein</keyword>
<dbReference type="InterPro" id="IPR041662">
    <property type="entry name" value="SusD-like_2"/>
</dbReference>
<protein>
    <submittedName>
        <fullName evidence="1">SusD/RagB family nutrient-binding outer membrane lipoprotein</fullName>
    </submittedName>
</protein>
<dbReference type="EMBL" id="JAULBC010000003">
    <property type="protein sequence ID" value="MEX6688270.1"/>
    <property type="molecule type" value="Genomic_DNA"/>
</dbReference>
<dbReference type="InterPro" id="IPR011990">
    <property type="entry name" value="TPR-like_helical_dom_sf"/>
</dbReference>
<keyword evidence="2" id="KW-1185">Reference proteome</keyword>
<name>A0ABV3ZFF3_9BACT</name>
<dbReference type="PROSITE" id="PS51257">
    <property type="entry name" value="PROKAR_LIPOPROTEIN"/>
    <property type="match status" value="1"/>
</dbReference>
<dbReference type="RefSeq" id="WP_369329679.1">
    <property type="nucleotide sequence ID" value="NZ_JAULBC010000003.1"/>
</dbReference>
<evidence type="ECO:0000313" key="2">
    <source>
        <dbReference type="Proteomes" id="UP001560573"/>
    </source>
</evidence>
<reference evidence="1 2" key="1">
    <citation type="submission" date="2023-07" db="EMBL/GenBank/DDBJ databases">
        <authorList>
            <person name="Lian W.-H."/>
        </authorList>
    </citation>
    <scope>NUCLEOTIDE SEQUENCE [LARGE SCALE GENOMIC DNA]</scope>
    <source>
        <strain evidence="1 2">SYSU DXS3180</strain>
    </source>
</reference>
<accession>A0ABV3ZFF3</accession>
<dbReference type="Gene3D" id="1.25.40.390">
    <property type="match status" value="1"/>
</dbReference>